<evidence type="ECO:0000313" key="17">
    <source>
        <dbReference type="EMBL" id="GGN02469.1"/>
    </source>
</evidence>
<dbReference type="PANTHER" id="PTHR43030:SF1">
    <property type="entry name" value="PHOSPHOENOLPYRUVATE SYNTHASE"/>
    <property type="match status" value="1"/>
</dbReference>
<evidence type="ECO:0000256" key="9">
    <source>
        <dbReference type="ARBA" id="ARBA00022741"/>
    </source>
</evidence>
<evidence type="ECO:0000256" key="4">
    <source>
        <dbReference type="ARBA" id="ARBA00007837"/>
    </source>
</evidence>
<feature type="domain" description="Pyruvate phosphate dikinase AMP/ATP-binding" evidence="16">
    <location>
        <begin position="19"/>
        <end position="334"/>
    </location>
</feature>
<keyword evidence="12" id="KW-0460">Magnesium</keyword>
<comment type="caution">
    <text evidence="17">The sequence shown here is derived from an EMBL/GenBank/DDBJ whole genome shotgun (WGS) entry which is preliminary data.</text>
</comment>
<keyword evidence="11" id="KW-0067">ATP-binding</keyword>
<comment type="cofactor">
    <cofactor evidence="1">
        <name>Mg(2+)</name>
        <dbReference type="ChEBI" id="CHEBI:18420"/>
    </cofactor>
</comment>
<evidence type="ECO:0000256" key="5">
    <source>
        <dbReference type="ARBA" id="ARBA00011996"/>
    </source>
</evidence>
<comment type="similarity">
    <text evidence="4">Belongs to the PEP-utilizing enzyme family.</text>
</comment>
<dbReference type="PANTHER" id="PTHR43030">
    <property type="entry name" value="PHOSPHOENOLPYRUVATE SYNTHASE"/>
    <property type="match status" value="1"/>
</dbReference>
<dbReference type="RefSeq" id="WP_189262733.1">
    <property type="nucleotide sequence ID" value="NZ_BMML01000005.1"/>
</dbReference>
<reference evidence="17" key="2">
    <citation type="submission" date="2020-09" db="EMBL/GenBank/DDBJ databases">
        <authorList>
            <person name="Sun Q."/>
            <person name="Zhou Y."/>
        </authorList>
    </citation>
    <scope>NUCLEOTIDE SEQUENCE</scope>
    <source>
        <strain evidence="17">CGMCC 4.7110</strain>
    </source>
</reference>
<keyword evidence="9" id="KW-0547">Nucleotide-binding</keyword>
<evidence type="ECO:0000259" key="16">
    <source>
        <dbReference type="Pfam" id="PF01326"/>
    </source>
</evidence>
<keyword evidence="18" id="KW-1185">Reference proteome</keyword>
<organism evidence="17 18">
    <name type="scientific">Streptomyces fuscichromogenes</name>
    <dbReference type="NCBI Taxonomy" id="1324013"/>
    <lineage>
        <taxon>Bacteria</taxon>
        <taxon>Bacillati</taxon>
        <taxon>Actinomycetota</taxon>
        <taxon>Actinomycetes</taxon>
        <taxon>Kitasatosporales</taxon>
        <taxon>Streptomycetaceae</taxon>
        <taxon>Streptomyces</taxon>
    </lineage>
</organism>
<evidence type="ECO:0000256" key="8">
    <source>
        <dbReference type="ARBA" id="ARBA00022723"/>
    </source>
</evidence>
<sequence>MNCMYTITFDSGADAATARVGGKCAGLLTMTAAGLPVPPGFVLTTDAFDALLDGGGLRAEIETVLAGIDVTDTADTEARAAEVRRLVTERPVPSSVAAAVTSAYQALGEDGDTPVAVRSSARTEDLSAMSFAGQYDTHLWVRGADAVLDAVRGCWASLWTARGISYRTARGVSERGLAMAVGVQRMVDARTAGVALTLNPSDGDRSKVVIDAAWGLGGPVVSGEMTPDHYVVDKVLLVPVRTTVARKHQELVAAPDRGTLVRRAVENARQEAACLASAEVTAVARLAKAVESHYGCPQDIEWAIDRAPAPLPDGSPRVLLLQTRPETVWSSRPRTSVEVVPGAGVSSIVETMLGLRGDPPRDLGPDTAHPTKGRRHGDPAAHDIGST</sequence>
<accession>A0A918CQQ8</accession>
<dbReference type="GO" id="GO:0005524">
    <property type="term" value="F:ATP binding"/>
    <property type="evidence" value="ECO:0007669"/>
    <property type="project" value="UniProtKB-KW"/>
</dbReference>
<evidence type="ECO:0000313" key="18">
    <source>
        <dbReference type="Proteomes" id="UP000653411"/>
    </source>
</evidence>
<evidence type="ECO:0000256" key="7">
    <source>
        <dbReference type="ARBA" id="ARBA00022679"/>
    </source>
</evidence>
<dbReference type="AlphaFoldDB" id="A0A918CQQ8"/>
<keyword evidence="10" id="KW-0418">Kinase</keyword>
<dbReference type="Gene3D" id="3.30.1490.20">
    <property type="entry name" value="ATP-grasp fold, A domain"/>
    <property type="match status" value="1"/>
</dbReference>
<feature type="region of interest" description="Disordered" evidence="15">
    <location>
        <begin position="354"/>
        <end position="387"/>
    </location>
</feature>
<evidence type="ECO:0000256" key="15">
    <source>
        <dbReference type="SAM" id="MobiDB-lite"/>
    </source>
</evidence>
<evidence type="ECO:0000256" key="10">
    <source>
        <dbReference type="ARBA" id="ARBA00022777"/>
    </source>
</evidence>
<dbReference type="Gene3D" id="3.30.470.20">
    <property type="entry name" value="ATP-grasp fold, B domain"/>
    <property type="match status" value="1"/>
</dbReference>
<evidence type="ECO:0000256" key="1">
    <source>
        <dbReference type="ARBA" id="ARBA00001946"/>
    </source>
</evidence>
<protein>
    <recommendedName>
        <fullName evidence="6">Phosphoenolpyruvate synthase</fullName>
        <ecNumber evidence="5">2.7.9.2</ecNumber>
    </recommendedName>
    <alternativeName>
        <fullName evidence="13">Pyruvate, water dikinase</fullName>
    </alternativeName>
</protein>
<comment type="pathway">
    <text evidence="3">Carbohydrate biosynthesis; gluconeogenesis.</text>
</comment>
<evidence type="ECO:0000256" key="6">
    <source>
        <dbReference type="ARBA" id="ARBA00021623"/>
    </source>
</evidence>
<dbReference type="SUPFAM" id="SSF56059">
    <property type="entry name" value="Glutathione synthetase ATP-binding domain-like"/>
    <property type="match status" value="1"/>
</dbReference>
<dbReference type="GO" id="GO:0046872">
    <property type="term" value="F:metal ion binding"/>
    <property type="evidence" value="ECO:0007669"/>
    <property type="project" value="UniProtKB-KW"/>
</dbReference>
<evidence type="ECO:0000256" key="13">
    <source>
        <dbReference type="ARBA" id="ARBA00033470"/>
    </source>
</evidence>
<keyword evidence="7" id="KW-0808">Transferase</keyword>
<evidence type="ECO:0000256" key="12">
    <source>
        <dbReference type="ARBA" id="ARBA00022842"/>
    </source>
</evidence>
<dbReference type="EMBL" id="BMML01000005">
    <property type="protein sequence ID" value="GGN02469.1"/>
    <property type="molecule type" value="Genomic_DNA"/>
</dbReference>
<dbReference type="Pfam" id="PF01326">
    <property type="entry name" value="PPDK_N"/>
    <property type="match status" value="1"/>
</dbReference>
<dbReference type="InterPro" id="IPR006319">
    <property type="entry name" value="PEP_synth"/>
</dbReference>
<evidence type="ECO:0000256" key="3">
    <source>
        <dbReference type="ARBA" id="ARBA00004742"/>
    </source>
</evidence>
<reference evidence="17" key="1">
    <citation type="journal article" date="2014" name="Int. J. Syst. Evol. Microbiol.">
        <title>Complete genome sequence of Corynebacterium casei LMG S-19264T (=DSM 44701T), isolated from a smear-ripened cheese.</title>
        <authorList>
            <consortium name="US DOE Joint Genome Institute (JGI-PGF)"/>
            <person name="Walter F."/>
            <person name="Albersmeier A."/>
            <person name="Kalinowski J."/>
            <person name="Ruckert C."/>
        </authorList>
    </citation>
    <scope>NUCLEOTIDE SEQUENCE</scope>
    <source>
        <strain evidence="17">CGMCC 4.7110</strain>
    </source>
</reference>
<evidence type="ECO:0000256" key="14">
    <source>
        <dbReference type="ARBA" id="ARBA00047700"/>
    </source>
</evidence>
<evidence type="ECO:0000256" key="2">
    <source>
        <dbReference type="ARBA" id="ARBA00002988"/>
    </source>
</evidence>
<comment type="catalytic activity">
    <reaction evidence="14">
        <text>pyruvate + ATP + H2O = phosphoenolpyruvate + AMP + phosphate + 2 H(+)</text>
        <dbReference type="Rhea" id="RHEA:11364"/>
        <dbReference type="ChEBI" id="CHEBI:15361"/>
        <dbReference type="ChEBI" id="CHEBI:15377"/>
        <dbReference type="ChEBI" id="CHEBI:15378"/>
        <dbReference type="ChEBI" id="CHEBI:30616"/>
        <dbReference type="ChEBI" id="CHEBI:43474"/>
        <dbReference type="ChEBI" id="CHEBI:58702"/>
        <dbReference type="ChEBI" id="CHEBI:456215"/>
        <dbReference type="EC" id="2.7.9.2"/>
    </reaction>
</comment>
<dbReference type="Proteomes" id="UP000653411">
    <property type="component" value="Unassembled WGS sequence"/>
</dbReference>
<evidence type="ECO:0000256" key="11">
    <source>
        <dbReference type="ARBA" id="ARBA00022840"/>
    </source>
</evidence>
<comment type="function">
    <text evidence="2">Catalyzes the phosphorylation of pyruvate to phosphoenolpyruvate.</text>
</comment>
<name>A0A918CQQ8_9ACTN</name>
<dbReference type="InterPro" id="IPR013815">
    <property type="entry name" value="ATP_grasp_subdomain_1"/>
</dbReference>
<dbReference type="InterPro" id="IPR002192">
    <property type="entry name" value="PPDK_AMP/ATP-bd"/>
</dbReference>
<dbReference type="GO" id="GO:0008986">
    <property type="term" value="F:pyruvate, water dikinase activity"/>
    <property type="evidence" value="ECO:0007669"/>
    <property type="project" value="UniProtKB-EC"/>
</dbReference>
<gene>
    <name evidence="17" type="ORF">GCM10011578_024890</name>
</gene>
<proteinExistence type="inferred from homology"/>
<dbReference type="EC" id="2.7.9.2" evidence="5"/>
<keyword evidence="8" id="KW-0479">Metal-binding</keyword>